<feature type="repeat" description="ANK" evidence="5">
    <location>
        <begin position="596"/>
        <end position="629"/>
    </location>
</feature>
<feature type="compositionally biased region" description="Basic residues" evidence="6">
    <location>
        <begin position="769"/>
        <end position="780"/>
    </location>
</feature>
<keyword evidence="3" id="KW-0677">Repeat</keyword>
<dbReference type="Gene3D" id="1.25.40.20">
    <property type="entry name" value="Ankyrin repeat-containing domain"/>
    <property type="match status" value="1"/>
</dbReference>
<evidence type="ECO:0000256" key="1">
    <source>
        <dbReference type="ARBA" id="ARBA00004123"/>
    </source>
</evidence>
<accession>A0AAE1ZFJ7</accession>
<keyword evidence="8" id="KW-1185">Reference proteome</keyword>
<evidence type="ECO:0000313" key="7">
    <source>
        <dbReference type="EMBL" id="KAK4473331.1"/>
    </source>
</evidence>
<dbReference type="InterPro" id="IPR032675">
    <property type="entry name" value="LRR_dom_sf"/>
</dbReference>
<reference evidence="7" key="2">
    <citation type="journal article" date="2023" name="Infect Dis Poverty">
        <title>Chromosome-scale genome of the human blood fluke Schistosoma mekongi and its implications for public health.</title>
        <authorList>
            <person name="Zhou M."/>
            <person name="Xu L."/>
            <person name="Xu D."/>
            <person name="Chen W."/>
            <person name="Khan J."/>
            <person name="Hu Y."/>
            <person name="Huang H."/>
            <person name="Wei H."/>
            <person name="Zhang Y."/>
            <person name="Chusongsang P."/>
            <person name="Tanasarnprasert K."/>
            <person name="Hu X."/>
            <person name="Limpanont Y."/>
            <person name="Lv Z."/>
        </authorList>
    </citation>
    <scope>NUCLEOTIDE SEQUENCE</scope>
    <source>
        <strain evidence="7">LV_2022a</strain>
    </source>
</reference>
<organism evidence="7 8">
    <name type="scientific">Schistosoma mekongi</name>
    <name type="common">Parasitic worm</name>
    <dbReference type="NCBI Taxonomy" id="38744"/>
    <lineage>
        <taxon>Eukaryota</taxon>
        <taxon>Metazoa</taxon>
        <taxon>Spiralia</taxon>
        <taxon>Lophotrochozoa</taxon>
        <taxon>Platyhelminthes</taxon>
        <taxon>Trematoda</taxon>
        <taxon>Digenea</taxon>
        <taxon>Strigeidida</taxon>
        <taxon>Schistosomatoidea</taxon>
        <taxon>Schistosomatidae</taxon>
        <taxon>Schistosoma</taxon>
    </lineage>
</organism>
<proteinExistence type="predicted"/>
<sequence length="1658" mass="186339">MIVKKLIEQRTKTKITKEKAELTLTIAATYSEQGSHDSALVEYKRYLEIWESKEDNLQCAIANRYLAECYIELGDFTQAIVHTSRYLQLSLLVDNKMEQQRAYVTLGRCFLNRVETLRDGYLIVKSLKSASQALLNSIKLIKDLFPNLDNRSSAEMRAVSLLNLGHVQRAQHYHSAALESFVQCITLARKHSLQKILFRASYQAGEMLINKIPTFPFNACCHSEFLKLMNQNETVKALEIVRTTLSSPISKPCIDNEARLLCINLKELLAQIYLCNGSSRKAIKIFRLLKVGSPSSSEQYGKMIKTCFRLMNLLNEIPHEVSNTKDYTTSAYVHEKLGDLYSGIDLQGCAVRHYKFMLGFSELAHKQYSSESGVVPNEITKLVDAALISVAETYRTLGCHDQCAEMYKREILWATSTGLSTNDIATSWLSLAQAQRLISTNNSPATYSDDIQTNQKTILYGSDTALDSLLSAHESSKSTGSKTLIADCLKELLDYYEQYNYHDKVQKTRQELEKIQQATCNQLDQGDDEEESDETGDSDKNTSFSDENGVAQFLETLSSDSELEQLIGSTGFMDEFQDGTRNKKSCKALCLKTNMKGETPLHVAAINGDIDHVIKLIDVLGHPVNVPDGAGWLPIHEAAFHDRSEIATYLLDHGALLDDTGYPDDYSTPLFEAVHNGALTTALIFVNRGANLWHKNKQGEYLSNLLDQWEPTRHATGTFAEQRVKFNELLSAIKNRLGDDYDRWCNLKRETPENQSSSDSESSTPIKKGNNRKSHSRCHSRSFSLCGTSDSSTLIPSSVKSKFKRKSLRSRNWDDLIVDLDEDDSRQPLPSIKLKQSTSAVESYKEAMKAIGSSKTRSEDRRQSHDNTDNLDAVKRRKKSRVIDAVDDDWLILDEKPKGSRCVSSSTVKGHFDTLNMKRRKSAATTSDKNSFHQDDLEFSPHLAFTSTQNDNLHSLQLPPPLPPPTLSTSSVVRAAHKQLPPESTSKPIHQNKQLDRPLKGSSCSADKHVLVNNNNNCLPTTVDNDPLMLSKFPSKESVETSHSVKVAFSDISVLVPVDSLSRSVSWLATEAYRRRQILMGFNSNIFNAECGELVRLSTRDRALLLPTDRLFSIIPILSQSGSIVELLAELNESVIQNVPVGLSSKQQIQSQINYESKSKEFYQQSMSPFKQSIIDKARNSGVVDLSNLSIDNAECCKFLGQLARSSIRVVTEVQLQGNSLSTDVVDVENSSPNCINLTSYLCQISSQLVKLNLSMNLFNNDFINRFLCSLLKQFNKDKSSDVLMPRLQHLNLAYNPLLGYGMRKDCHLDNDKLCQYESLTNHGTCWTTFVEDILKAFPKLTYFNLAGCSLGNNMNSVNCHEYQNERVPSNFFTDSFVSCLSELDLSWNPHIYSNQLHRLFSMNCLKALRCLRLRGCSTSNSVNNHLCPITLPISTLELPSFNWFNKHSYEVFKKNLQKLNNFDKPSIGDQLLNSLCSALIEGNIRLQILDMGHCQLTYHCLTSLKNLFGTPGTSITTLIIDHNPMLRNVVISDTCPFPSWIRILQAIAQPASALVSLTIDLPQIPDDDDNLSALTTAFTSVESKLLPAVSPTPLQELVIVYNDILDDWTPENISNYNISNNSIEHRFLSMLSNLFIKRFGKMVKITNKNYQVTFSIL</sequence>
<dbReference type="PROSITE" id="PS50088">
    <property type="entry name" value="ANK_REPEAT"/>
    <property type="match status" value="2"/>
</dbReference>
<dbReference type="SUPFAM" id="SSF52047">
    <property type="entry name" value="RNI-like"/>
    <property type="match status" value="1"/>
</dbReference>
<evidence type="ECO:0000313" key="8">
    <source>
        <dbReference type="Proteomes" id="UP001292079"/>
    </source>
</evidence>
<dbReference type="GO" id="GO:0043596">
    <property type="term" value="C:nuclear replication fork"/>
    <property type="evidence" value="ECO:0007669"/>
    <property type="project" value="TreeGrafter"/>
</dbReference>
<protein>
    <recommendedName>
        <fullName evidence="9">Tonsoku-like protein</fullName>
    </recommendedName>
</protein>
<evidence type="ECO:0008006" key="9">
    <source>
        <dbReference type="Google" id="ProtNLM"/>
    </source>
</evidence>
<feature type="compositionally biased region" description="Polar residues" evidence="6">
    <location>
        <begin position="781"/>
        <end position="795"/>
    </location>
</feature>
<dbReference type="Proteomes" id="UP001292079">
    <property type="component" value="Unassembled WGS sequence"/>
</dbReference>
<evidence type="ECO:0000256" key="2">
    <source>
        <dbReference type="ARBA" id="ARBA00022614"/>
    </source>
</evidence>
<feature type="repeat" description="ANK" evidence="5">
    <location>
        <begin position="630"/>
        <end position="662"/>
    </location>
</feature>
<keyword evidence="2" id="KW-0433">Leucine-rich repeat</keyword>
<comment type="caution">
    <text evidence="7">The sequence shown here is derived from an EMBL/GenBank/DDBJ whole genome shotgun (WGS) entry which is preliminary data.</text>
</comment>
<dbReference type="InterPro" id="IPR002110">
    <property type="entry name" value="Ankyrin_rpt"/>
</dbReference>
<keyword evidence="4" id="KW-0539">Nucleus</keyword>
<evidence type="ECO:0000256" key="6">
    <source>
        <dbReference type="SAM" id="MobiDB-lite"/>
    </source>
</evidence>
<feature type="region of interest" description="Disordered" evidence="6">
    <location>
        <begin position="825"/>
        <end position="878"/>
    </location>
</feature>
<dbReference type="EMBL" id="JALJAT010000002">
    <property type="protein sequence ID" value="KAK4473331.1"/>
    <property type="molecule type" value="Genomic_DNA"/>
</dbReference>
<dbReference type="PANTHER" id="PTHR46358">
    <property type="entry name" value="TONSOKU-LIKE PROTEIN"/>
    <property type="match status" value="1"/>
</dbReference>
<feature type="region of interest" description="Disordered" evidence="6">
    <location>
        <begin position="749"/>
        <end position="795"/>
    </location>
</feature>
<dbReference type="GO" id="GO:0000724">
    <property type="term" value="P:double-strand break repair via homologous recombination"/>
    <property type="evidence" value="ECO:0007669"/>
    <property type="project" value="TreeGrafter"/>
</dbReference>
<dbReference type="PANTHER" id="PTHR46358:SF1">
    <property type="entry name" value="TONSOKU-LIKE PROTEIN"/>
    <property type="match status" value="1"/>
</dbReference>
<dbReference type="PROSITE" id="PS50297">
    <property type="entry name" value="ANK_REP_REGION"/>
    <property type="match status" value="2"/>
</dbReference>
<evidence type="ECO:0000256" key="5">
    <source>
        <dbReference type="PROSITE-ProRule" id="PRU00023"/>
    </source>
</evidence>
<feature type="region of interest" description="Disordered" evidence="6">
    <location>
        <begin position="520"/>
        <end position="545"/>
    </location>
</feature>
<dbReference type="Gene3D" id="1.25.40.10">
    <property type="entry name" value="Tetratricopeptide repeat domain"/>
    <property type="match status" value="1"/>
</dbReference>
<name>A0AAE1ZFJ7_SCHME</name>
<dbReference type="InterPro" id="IPR052311">
    <property type="entry name" value="MMS22L-TONSL_complex_comp"/>
</dbReference>
<dbReference type="GO" id="GO:0031297">
    <property type="term" value="P:replication fork processing"/>
    <property type="evidence" value="ECO:0007669"/>
    <property type="project" value="TreeGrafter"/>
</dbReference>
<dbReference type="InterPro" id="IPR011990">
    <property type="entry name" value="TPR-like_helical_dom_sf"/>
</dbReference>
<comment type="subcellular location">
    <subcellularLocation>
        <location evidence="1">Nucleus</location>
    </subcellularLocation>
</comment>
<feature type="compositionally biased region" description="Acidic residues" evidence="6">
    <location>
        <begin position="525"/>
        <end position="536"/>
    </location>
</feature>
<feature type="compositionally biased region" description="Basic and acidic residues" evidence="6">
    <location>
        <begin position="856"/>
        <end position="874"/>
    </location>
</feature>
<dbReference type="SUPFAM" id="SSF48403">
    <property type="entry name" value="Ankyrin repeat"/>
    <property type="match status" value="1"/>
</dbReference>
<dbReference type="SUPFAM" id="SSF48452">
    <property type="entry name" value="TPR-like"/>
    <property type="match status" value="2"/>
</dbReference>
<feature type="compositionally biased region" description="Polar residues" evidence="6">
    <location>
        <begin position="982"/>
        <end position="992"/>
    </location>
</feature>
<evidence type="ECO:0000256" key="3">
    <source>
        <dbReference type="ARBA" id="ARBA00022737"/>
    </source>
</evidence>
<evidence type="ECO:0000256" key="4">
    <source>
        <dbReference type="ARBA" id="ARBA00023242"/>
    </source>
</evidence>
<dbReference type="InterPro" id="IPR036770">
    <property type="entry name" value="Ankyrin_rpt-contain_sf"/>
</dbReference>
<reference evidence="7" key="1">
    <citation type="submission" date="2022-04" db="EMBL/GenBank/DDBJ databases">
        <authorList>
            <person name="Xu L."/>
            <person name="Lv Z."/>
        </authorList>
    </citation>
    <scope>NUCLEOTIDE SEQUENCE</scope>
    <source>
        <strain evidence="7">LV_2022a</strain>
    </source>
</reference>
<dbReference type="InterPro" id="IPR019734">
    <property type="entry name" value="TPR_rpt"/>
</dbReference>
<keyword evidence="5" id="KW-0040">ANK repeat</keyword>
<feature type="region of interest" description="Disordered" evidence="6">
    <location>
        <begin position="952"/>
        <end position="1002"/>
    </location>
</feature>
<dbReference type="Gene3D" id="3.80.10.10">
    <property type="entry name" value="Ribonuclease Inhibitor"/>
    <property type="match status" value="2"/>
</dbReference>
<gene>
    <name evidence="7" type="ORF">MN116_004493</name>
</gene>
<dbReference type="SMART" id="SM00028">
    <property type="entry name" value="TPR"/>
    <property type="match status" value="3"/>
</dbReference>
<dbReference type="Pfam" id="PF12796">
    <property type="entry name" value="Ank_2"/>
    <property type="match status" value="1"/>
</dbReference>
<dbReference type="SMART" id="SM00248">
    <property type="entry name" value="ANK"/>
    <property type="match status" value="3"/>
</dbReference>